<accession>A0A182UVK0</accession>
<dbReference type="EnsemblMetazoa" id="AMEM004398-RA">
    <property type="protein sequence ID" value="AMEM004398-PA"/>
    <property type="gene ID" value="AMEM004398"/>
</dbReference>
<name>A0A182UVK0_ANOME</name>
<dbReference type="VEuPathDB" id="VectorBase:AMEM004398"/>
<dbReference type="Proteomes" id="UP000075903">
    <property type="component" value="Unassembled WGS sequence"/>
</dbReference>
<sequence length="113" mass="12569">MATELTLNKLQKIVCADPDGYVLPATDGFTLQPIRPEEELKNMEQKLTDKQHAKNCLAWLQNEVMATDPTKRYLAHQRTAGVVLQFTLIQIFHVGRLGYGCFAAHGNADTANA</sequence>
<evidence type="ECO:0000313" key="1">
    <source>
        <dbReference type="EnsemblMetazoa" id="AMEM004398-PA"/>
    </source>
</evidence>
<proteinExistence type="predicted"/>
<reference evidence="1" key="1">
    <citation type="submission" date="2020-05" db="UniProtKB">
        <authorList>
            <consortium name="EnsemblMetazoa"/>
        </authorList>
    </citation>
    <scope>IDENTIFICATION</scope>
    <source>
        <strain evidence="1">MAF</strain>
    </source>
</reference>
<dbReference type="AlphaFoldDB" id="A0A182UVK0"/>
<evidence type="ECO:0000313" key="2">
    <source>
        <dbReference type="Proteomes" id="UP000075903"/>
    </source>
</evidence>
<protein>
    <submittedName>
        <fullName evidence="1">Uncharacterized protein</fullName>
    </submittedName>
</protein>
<organism evidence="1 2">
    <name type="scientific">Anopheles merus</name>
    <name type="common">Mosquito</name>
    <dbReference type="NCBI Taxonomy" id="30066"/>
    <lineage>
        <taxon>Eukaryota</taxon>
        <taxon>Metazoa</taxon>
        <taxon>Ecdysozoa</taxon>
        <taxon>Arthropoda</taxon>
        <taxon>Hexapoda</taxon>
        <taxon>Insecta</taxon>
        <taxon>Pterygota</taxon>
        <taxon>Neoptera</taxon>
        <taxon>Endopterygota</taxon>
        <taxon>Diptera</taxon>
        <taxon>Nematocera</taxon>
        <taxon>Culicoidea</taxon>
        <taxon>Culicidae</taxon>
        <taxon>Anophelinae</taxon>
        <taxon>Anopheles</taxon>
    </lineage>
</organism>
<keyword evidence="2" id="KW-1185">Reference proteome</keyword>